<dbReference type="PATRIC" id="fig|1961.12.peg.5242"/>
<evidence type="ECO:0008006" key="4">
    <source>
        <dbReference type="Google" id="ProtNLM"/>
    </source>
</evidence>
<organism evidence="2 3">
    <name type="scientific">Streptomyces virginiae</name>
    <name type="common">Streptomyces cinnamonensis</name>
    <dbReference type="NCBI Taxonomy" id="1961"/>
    <lineage>
        <taxon>Bacteria</taxon>
        <taxon>Bacillati</taxon>
        <taxon>Actinomycetota</taxon>
        <taxon>Actinomycetes</taxon>
        <taxon>Kitasatosporales</taxon>
        <taxon>Streptomycetaceae</taxon>
        <taxon>Streptomyces</taxon>
    </lineage>
</organism>
<dbReference type="AlphaFoldDB" id="A0A0L8MAM2"/>
<keyword evidence="1" id="KW-0732">Signal</keyword>
<dbReference type="OrthoDB" id="4283316at2"/>
<dbReference type="Pfam" id="PF03995">
    <property type="entry name" value="Inhibitor_I36"/>
    <property type="match status" value="1"/>
</dbReference>
<feature type="signal peptide" evidence="1">
    <location>
        <begin position="1"/>
        <end position="29"/>
    </location>
</feature>
<evidence type="ECO:0000256" key="1">
    <source>
        <dbReference type="SAM" id="SignalP"/>
    </source>
</evidence>
<comment type="caution">
    <text evidence="2">The sequence shown here is derived from an EMBL/GenBank/DDBJ whole genome shotgun (WGS) entry which is preliminary data.</text>
</comment>
<evidence type="ECO:0000313" key="3">
    <source>
        <dbReference type="Proteomes" id="UP000037084"/>
    </source>
</evidence>
<reference evidence="3" key="1">
    <citation type="submission" date="2015-07" db="EMBL/GenBank/DDBJ databases">
        <authorList>
            <consortium name="Consortium for Microbial Forensics and Genomics (microFORGE)"/>
            <person name="Knight B.M."/>
            <person name="Roberts D.P."/>
            <person name="Lin D."/>
            <person name="Hari K."/>
            <person name="Fletcher J."/>
            <person name="Melcher U."/>
            <person name="Blagden T."/>
            <person name="Winegar R.A."/>
        </authorList>
    </citation>
    <scope>NUCLEOTIDE SEQUENCE [LARGE SCALE GENOMIC DNA]</scope>
    <source>
        <strain evidence="3">NRRL B-1447</strain>
    </source>
</reference>
<name>A0A0L8MAM2_STRVG</name>
<accession>A0A0L8MAM2</accession>
<evidence type="ECO:0000313" key="2">
    <source>
        <dbReference type="EMBL" id="KOG47433.1"/>
    </source>
</evidence>
<dbReference type="EMBL" id="LGUV01000337">
    <property type="protein sequence ID" value="KOG47433.1"/>
    <property type="molecule type" value="Genomic_DNA"/>
</dbReference>
<dbReference type="RefSeq" id="WP_053173601.1">
    <property type="nucleotide sequence ID" value="NZ_LGUV01000337.1"/>
</dbReference>
<sequence length="130" mass="13501">MKKSRLITSAATALLVLTAGLAAATPAGAAGAADCPVGEFCAWTELDYAGHRAGWAGDDSWWDGFIADQDSSWANHAVSGPGIADHVKVYEDTNTDLDEDMTICLAPGQEISGNATANDRGDSHTWATSC</sequence>
<gene>
    <name evidence="2" type="ORF">ADK75_23340</name>
</gene>
<dbReference type="Proteomes" id="UP000037084">
    <property type="component" value="Unassembled WGS sequence"/>
</dbReference>
<protein>
    <recommendedName>
        <fullName evidence="4">Peptidase inhibitor family I36 protein</fullName>
    </recommendedName>
</protein>
<feature type="chain" id="PRO_5038879749" description="Peptidase inhibitor family I36 protein" evidence="1">
    <location>
        <begin position="30"/>
        <end position="130"/>
    </location>
</feature>
<proteinExistence type="predicted"/>